<feature type="domain" description="C2H2-type" evidence="6">
    <location>
        <begin position="445"/>
        <end position="472"/>
    </location>
</feature>
<evidence type="ECO:0000256" key="4">
    <source>
        <dbReference type="ARBA" id="ARBA00022833"/>
    </source>
</evidence>
<dbReference type="Pfam" id="PF00096">
    <property type="entry name" value="zf-C2H2"/>
    <property type="match status" value="2"/>
</dbReference>
<reference evidence="7 10" key="1">
    <citation type="journal article" date="2013" name="Genome Biol.">
        <title>Draft genome of the mountain pine beetle, Dendroctonus ponderosae Hopkins, a major forest pest.</title>
        <authorList>
            <person name="Keeling C.I."/>
            <person name="Yuen M.M."/>
            <person name="Liao N.Y."/>
            <person name="Docking T.R."/>
            <person name="Chan S.K."/>
            <person name="Taylor G.A."/>
            <person name="Palmquist D.L."/>
            <person name="Jackman S.D."/>
            <person name="Nguyen A."/>
            <person name="Li M."/>
            <person name="Henderson H."/>
            <person name="Janes J.K."/>
            <person name="Zhao Y."/>
            <person name="Pandoh P."/>
            <person name="Moore R."/>
            <person name="Sperling F.A."/>
            <person name="Huber D.P."/>
            <person name="Birol I."/>
            <person name="Jones S.J."/>
            <person name="Bohlmann J."/>
        </authorList>
    </citation>
    <scope>NUCLEOTIDE SEQUENCE</scope>
</reference>
<gene>
    <name evidence="8" type="ORF">D910_01595</name>
    <name evidence="9" type="ORF">D910_09854</name>
    <name evidence="7" type="ORF">YQE_07945</name>
</gene>
<dbReference type="AlphaFoldDB" id="N6TCC2"/>
<name>N6TCC2_DENPD</name>
<evidence type="ECO:0000256" key="3">
    <source>
        <dbReference type="ARBA" id="ARBA00022771"/>
    </source>
</evidence>
<dbReference type="SUPFAM" id="SSF57667">
    <property type="entry name" value="beta-beta-alpha zinc fingers"/>
    <property type="match status" value="2"/>
</dbReference>
<dbReference type="Pfam" id="PF13894">
    <property type="entry name" value="zf-C2H2_4"/>
    <property type="match status" value="1"/>
</dbReference>
<dbReference type="Gene3D" id="3.30.160.60">
    <property type="entry name" value="Classic Zinc Finger"/>
    <property type="match status" value="5"/>
</dbReference>
<feature type="non-terminal residue" evidence="7">
    <location>
        <position position="1"/>
    </location>
</feature>
<dbReference type="GO" id="GO:0030674">
    <property type="term" value="F:protein-macromolecule adaptor activity"/>
    <property type="evidence" value="ECO:0007669"/>
    <property type="project" value="UniProtKB-ARBA"/>
</dbReference>
<feature type="domain" description="C2H2-type" evidence="6">
    <location>
        <begin position="389"/>
        <end position="416"/>
    </location>
</feature>
<dbReference type="InterPro" id="IPR013087">
    <property type="entry name" value="Znf_C2H2_type"/>
</dbReference>
<proteinExistence type="predicted"/>
<keyword evidence="3 5" id="KW-0863">Zinc-finger</keyword>
<dbReference type="GO" id="GO:0008270">
    <property type="term" value="F:zinc ion binding"/>
    <property type="evidence" value="ECO:0007669"/>
    <property type="project" value="UniProtKB-KW"/>
</dbReference>
<keyword evidence="2" id="KW-0677">Repeat</keyword>
<evidence type="ECO:0000313" key="9">
    <source>
        <dbReference type="EMBL" id="ERL92541.1"/>
    </source>
</evidence>
<dbReference type="PROSITE" id="PS50157">
    <property type="entry name" value="ZINC_FINGER_C2H2_2"/>
    <property type="match status" value="5"/>
</dbReference>
<dbReference type="EMBL" id="KB632328">
    <property type="protein sequence ID" value="ERL92541.1"/>
    <property type="molecule type" value="Genomic_DNA"/>
</dbReference>
<evidence type="ECO:0000256" key="5">
    <source>
        <dbReference type="PROSITE-ProRule" id="PRU00042"/>
    </source>
</evidence>
<dbReference type="InterPro" id="IPR036236">
    <property type="entry name" value="Znf_C2H2_sf"/>
</dbReference>
<dbReference type="SMART" id="SM00355">
    <property type="entry name" value="ZnF_C2H2"/>
    <property type="match status" value="8"/>
</dbReference>
<dbReference type="EMBL" id="KB741014">
    <property type="protein sequence ID" value="ENN75393.1"/>
    <property type="molecule type" value="Genomic_DNA"/>
</dbReference>
<dbReference type="PROSITE" id="PS00028">
    <property type="entry name" value="ZINC_FINGER_C2H2_1"/>
    <property type="match status" value="6"/>
</dbReference>
<evidence type="ECO:0000256" key="2">
    <source>
        <dbReference type="ARBA" id="ARBA00022737"/>
    </source>
</evidence>
<dbReference type="HOGENOM" id="CLU_516374_0_0_1"/>
<dbReference type="EMBL" id="KB631294">
    <property type="protein sequence ID" value="ERL84217.1"/>
    <property type="molecule type" value="Genomic_DNA"/>
</dbReference>
<dbReference type="OMA" id="CHICAKG"/>
<dbReference type="PANTHER" id="PTHR24379">
    <property type="entry name" value="KRAB AND ZINC FINGER DOMAIN-CONTAINING"/>
    <property type="match status" value="1"/>
</dbReference>
<organism evidence="7">
    <name type="scientific">Dendroctonus ponderosae</name>
    <name type="common">Mountain pine beetle</name>
    <dbReference type="NCBI Taxonomy" id="77166"/>
    <lineage>
        <taxon>Eukaryota</taxon>
        <taxon>Metazoa</taxon>
        <taxon>Ecdysozoa</taxon>
        <taxon>Arthropoda</taxon>
        <taxon>Hexapoda</taxon>
        <taxon>Insecta</taxon>
        <taxon>Pterygota</taxon>
        <taxon>Neoptera</taxon>
        <taxon>Endopterygota</taxon>
        <taxon>Coleoptera</taxon>
        <taxon>Polyphaga</taxon>
        <taxon>Cucujiformia</taxon>
        <taxon>Curculionidae</taxon>
        <taxon>Scolytinae</taxon>
        <taxon>Dendroctonus</taxon>
    </lineage>
</organism>
<feature type="domain" description="C2H2-type" evidence="6">
    <location>
        <begin position="361"/>
        <end position="388"/>
    </location>
</feature>
<sequence>NGGTTFNSEEYCDSKTESSARLDHDIEEKSILEMDQICWTCLNTKNVNYMKDTCIGDANSLQLYEEIANIKIGSDSNESMQMMMICTNCSIKLGKVNSFIKMAQFHYTIMEEAANQIQKLNAQCDFNWVDYNVKKTAILRNALSNKKILDDTNILKIERDNGDQKGNKNEQDENVDCMSSIYYRSESSDDDIPLSEKLKILVNPTPETLKFNIKSRKRTRRKLVHSTESDCILCKTQFASHFSALYHIIVKHGRLKCCRLCLIGFKSAAELHAHYKSEEHNTKCAVCGEQCYESFATEEEFKRHVEEMGHELFVCDKCPSQFVREENFKLHLKNHDAPGWNKNMFATWGKSAQLRNEKGEFVCCHCPKVFKDKQRLDNHIRVHTNERPYVCHICAKGFKTWIHRKTHLNIHLGIKKWTCKYCSKSFTNSSTLKGHEMIHTGERPHNCPECKKGFITISAMKKHRMTHFKTSDEKKNISLEKSDLKRDSEQESIAYKYDHIFAESNVSYEMVAPIKDTTVRILTVVKDC</sequence>
<evidence type="ECO:0000259" key="6">
    <source>
        <dbReference type="PROSITE" id="PS50157"/>
    </source>
</evidence>
<dbReference type="STRING" id="77166.N6TCC2"/>
<evidence type="ECO:0000313" key="7">
    <source>
        <dbReference type="EMBL" id="ENN75393.1"/>
    </source>
</evidence>
<dbReference type="Proteomes" id="UP000030742">
    <property type="component" value="Unassembled WGS sequence"/>
</dbReference>
<keyword evidence="4" id="KW-0862">Zinc</keyword>
<dbReference type="OrthoDB" id="6105938at2759"/>
<feature type="domain" description="C2H2-type" evidence="6">
    <location>
        <begin position="417"/>
        <end position="444"/>
    </location>
</feature>
<dbReference type="FunFam" id="3.30.160.60:FF:000688">
    <property type="entry name" value="zinc finger protein 197 isoform X1"/>
    <property type="match status" value="1"/>
</dbReference>
<dbReference type="PANTHER" id="PTHR24379:SF121">
    <property type="entry name" value="C2H2-TYPE DOMAIN-CONTAINING PROTEIN"/>
    <property type="match status" value="1"/>
</dbReference>
<feature type="domain" description="C2H2-type" evidence="6">
    <location>
        <begin position="313"/>
        <end position="335"/>
    </location>
</feature>
<evidence type="ECO:0000256" key="1">
    <source>
        <dbReference type="ARBA" id="ARBA00022723"/>
    </source>
</evidence>
<evidence type="ECO:0000313" key="10">
    <source>
        <dbReference type="Proteomes" id="UP000030742"/>
    </source>
</evidence>
<protein>
    <recommendedName>
        <fullName evidence="6">C2H2-type domain-containing protein</fullName>
    </recommendedName>
</protein>
<evidence type="ECO:0000313" key="8">
    <source>
        <dbReference type="EMBL" id="ERL84217.1"/>
    </source>
</evidence>
<dbReference type="FunFam" id="3.30.160.60:FF:000110">
    <property type="entry name" value="Zinc finger protein-like"/>
    <property type="match status" value="1"/>
</dbReference>
<keyword evidence="1" id="KW-0479">Metal-binding</keyword>
<accession>N6TCC2</accession>